<sequence length="136" mass="15384">MWELETNAQNHWGWAHMHRQVSGFSYSARCINPSLTGICAKTLLIGRTSREESNKRNQHWLRCDDPKPPFFNDVFPILADAACQTALSQGLTSFRSPCPEASWDTEVFCDRIANIHTLNDLEMPYEAQPAMVQGTG</sequence>
<proteinExistence type="predicted"/>
<dbReference type="AlphaFoldDB" id="A0A5N7CIL8"/>
<evidence type="ECO:0000313" key="1">
    <source>
        <dbReference type="EMBL" id="KAE8393313.1"/>
    </source>
</evidence>
<dbReference type="Proteomes" id="UP000326877">
    <property type="component" value="Unassembled WGS sequence"/>
</dbReference>
<dbReference type="EMBL" id="ML735230">
    <property type="protein sequence ID" value="KAE8393313.1"/>
    <property type="molecule type" value="Genomic_DNA"/>
</dbReference>
<organism evidence="1">
    <name type="scientific">Petromyces alliaceus</name>
    <name type="common">Aspergillus alliaceus</name>
    <dbReference type="NCBI Taxonomy" id="209559"/>
    <lineage>
        <taxon>Eukaryota</taxon>
        <taxon>Fungi</taxon>
        <taxon>Dikarya</taxon>
        <taxon>Ascomycota</taxon>
        <taxon>Pezizomycotina</taxon>
        <taxon>Eurotiomycetes</taxon>
        <taxon>Eurotiomycetidae</taxon>
        <taxon>Eurotiales</taxon>
        <taxon>Aspergillaceae</taxon>
        <taxon>Aspergillus</taxon>
        <taxon>Aspergillus subgen. Circumdati</taxon>
    </lineage>
</organism>
<accession>A0A5N7CIL8</accession>
<reference evidence="1" key="1">
    <citation type="submission" date="2019-04" db="EMBL/GenBank/DDBJ databases">
        <title>Friends and foes A comparative genomics studyof 23 Aspergillus species from section Flavi.</title>
        <authorList>
            <consortium name="DOE Joint Genome Institute"/>
            <person name="Kjaerbolling I."/>
            <person name="Vesth T."/>
            <person name="Frisvad J.C."/>
            <person name="Nybo J.L."/>
            <person name="Theobald S."/>
            <person name="Kildgaard S."/>
            <person name="Isbrandt T."/>
            <person name="Kuo A."/>
            <person name="Sato A."/>
            <person name="Lyhne E.K."/>
            <person name="Kogle M.E."/>
            <person name="Wiebenga A."/>
            <person name="Kun R.S."/>
            <person name="Lubbers R.J."/>
            <person name="Makela M.R."/>
            <person name="Barry K."/>
            <person name="Chovatia M."/>
            <person name="Clum A."/>
            <person name="Daum C."/>
            <person name="Haridas S."/>
            <person name="He G."/>
            <person name="LaButti K."/>
            <person name="Lipzen A."/>
            <person name="Mondo S."/>
            <person name="Riley R."/>
            <person name="Salamov A."/>
            <person name="Simmons B.A."/>
            <person name="Magnuson J.K."/>
            <person name="Henrissat B."/>
            <person name="Mortensen U.H."/>
            <person name="Larsen T.O."/>
            <person name="Devries R.P."/>
            <person name="Grigoriev I.V."/>
            <person name="Machida M."/>
            <person name="Baker S.E."/>
            <person name="Andersen M.R."/>
        </authorList>
    </citation>
    <scope>NUCLEOTIDE SEQUENCE [LARGE SCALE GENOMIC DNA]</scope>
    <source>
        <strain evidence="1">IBT 14317</strain>
    </source>
</reference>
<protein>
    <submittedName>
        <fullName evidence="1">Uncharacterized protein</fullName>
    </submittedName>
</protein>
<dbReference type="OrthoDB" id="408373at2759"/>
<gene>
    <name evidence="1" type="ORF">BDV23DRAFT_180651</name>
</gene>
<name>A0A5N7CIL8_PETAA</name>